<dbReference type="InterPro" id="IPR017853">
    <property type="entry name" value="GH"/>
</dbReference>
<dbReference type="Proteomes" id="UP001187682">
    <property type="component" value="Unassembled WGS sequence"/>
</dbReference>
<evidence type="ECO:0000313" key="2">
    <source>
        <dbReference type="EMBL" id="SPN99513.1"/>
    </source>
</evidence>
<dbReference type="EMBL" id="ONZQ02000003">
    <property type="protein sequence ID" value="SPN99513.1"/>
    <property type="molecule type" value="Genomic_DNA"/>
</dbReference>
<dbReference type="InterPro" id="IPR039514">
    <property type="entry name" value="6GAL-like"/>
</dbReference>
<dbReference type="AlphaFoldDB" id="A0AAE8MUY5"/>
<protein>
    <recommendedName>
        <fullName evidence="1">Endo-beta-1,6-galactanase-like domain-containing protein</fullName>
    </recommendedName>
</protein>
<dbReference type="InterPro" id="IPR039743">
    <property type="entry name" value="6GAL/EXGAL"/>
</dbReference>
<evidence type="ECO:0000259" key="1">
    <source>
        <dbReference type="Pfam" id="PF14587"/>
    </source>
</evidence>
<dbReference type="PANTHER" id="PTHR42767:SF1">
    <property type="entry name" value="ENDO-BETA-1,6-GALACTANASE-LIKE DOMAIN-CONTAINING PROTEIN"/>
    <property type="match status" value="1"/>
</dbReference>
<feature type="domain" description="Endo-beta-1,6-galactanase-like" evidence="1">
    <location>
        <begin position="12"/>
        <end position="131"/>
    </location>
</feature>
<reference evidence="2" key="1">
    <citation type="submission" date="2018-03" db="EMBL/GenBank/DDBJ databases">
        <authorList>
            <person name="Guldener U."/>
        </authorList>
    </citation>
    <scope>NUCLEOTIDE SEQUENCE</scope>
</reference>
<evidence type="ECO:0000313" key="3">
    <source>
        <dbReference type="Proteomes" id="UP001187682"/>
    </source>
</evidence>
<dbReference type="SUPFAM" id="SSF51445">
    <property type="entry name" value="(Trans)glycosidases"/>
    <property type="match status" value="1"/>
</dbReference>
<sequence>MGLAASQGQKPENQHQGPFGLYLAAIAKYAEDSWGIAFESVEPFNEPSAGWYKADNNQEGCHFDVSTQSAVISYLHAELDGRNPTSTIVAASDESYYDAAGDGIRILDGGASNVVAAYDETRGSLVAVKANLGTAQNIVFDLLGFEQASTEGARVVRWWTQTGSGDQYVWHPDDTTVSGSQFSSFFETGTVQTFEVEGVVL</sequence>
<accession>A0AAE8MUY5</accession>
<proteinExistence type="predicted"/>
<dbReference type="GO" id="GO:0004553">
    <property type="term" value="F:hydrolase activity, hydrolyzing O-glycosyl compounds"/>
    <property type="evidence" value="ECO:0007669"/>
    <property type="project" value="InterPro"/>
</dbReference>
<dbReference type="PANTHER" id="PTHR42767">
    <property type="entry name" value="ENDO-BETA-1,6-GALACTANASE"/>
    <property type="match status" value="1"/>
</dbReference>
<comment type="caution">
    <text evidence="2">The sequence shown here is derived from an EMBL/GenBank/DDBJ whole genome shotgun (WGS) entry which is preliminary data.</text>
</comment>
<gene>
    <name evidence="2" type="ORF">DNG_02365</name>
</gene>
<dbReference type="Pfam" id="PF14587">
    <property type="entry name" value="Glyco_hydr_30_2"/>
    <property type="match status" value="1"/>
</dbReference>
<keyword evidence="3" id="KW-1185">Reference proteome</keyword>
<organism evidence="2 3">
    <name type="scientific">Cephalotrichum gorgonifer</name>
    <dbReference type="NCBI Taxonomy" id="2041049"/>
    <lineage>
        <taxon>Eukaryota</taxon>
        <taxon>Fungi</taxon>
        <taxon>Dikarya</taxon>
        <taxon>Ascomycota</taxon>
        <taxon>Pezizomycotina</taxon>
        <taxon>Sordariomycetes</taxon>
        <taxon>Hypocreomycetidae</taxon>
        <taxon>Microascales</taxon>
        <taxon>Microascaceae</taxon>
        <taxon>Cephalotrichum</taxon>
    </lineage>
</organism>
<name>A0AAE8MUY5_9PEZI</name>
<dbReference type="Gene3D" id="3.20.20.80">
    <property type="entry name" value="Glycosidases"/>
    <property type="match status" value="1"/>
</dbReference>